<keyword evidence="8" id="KW-0807">Transducer</keyword>
<keyword evidence="4 9" id="KW-1133">Transmembrane helix</keyword>
<dbReference type="GO" id="GO:0004930">
    <property type="term" value="F:G protein-coupled receptor activity"/>
    <property type="evidence" value="ECO:0007669"/>
    <property type="project" value="UniProtKB-KW"/>
</dbReference>
<dbReference type="Proteomes" id="UP000694406">
    <property type="component" value="Unplaced"/>
</dbReference>
<reference evidence="11" key="1">
    <citation type="submission" date="2025-08" db="UniProtKB">
        <authorList>
            <consortium name="Ensembl"/>
        </authorList>
    </citation>
    <scope>IDENTIFICATION</scope>
</reference>
<feature type="domain" description="G-protein coupled receptors family 1 profile" evidence="10">
    <location>
        <begin position="47"/>
        <end position="287"/>
    </location>
</feature>
<gene>
    <name evidence="11" type="primary">GPR45</name>
</gene>
<evidence type="ECO:0000313" key="12">
    <source>
        <dbReference type="Proteomes" id="UP000694406"/>
    </source>
</evidence>
<proteinExistence type="predicted"/>
<evidence type="ECO:0000313" key="11">
    <source>
        <dbReference type="Ensembl" id="ENSLLTP00000007611.1"/>
    </source>
</evidence>
<name>A0A8C5RU71_LATLA</name>
<feature type="transmembrane region" description="Helical" evidence="9">
    <location>
        <begin position="263"/>
        <end position="282"/>
    </location>
</feature>
<feature type="transmembrane region" description="Helical" evidence="9">
    <location>
        <begin position="31"/>
        <end position="55"/>
    </location>
</feature>
<keyword evidence="12" id="KW-1185">Reference proteome</keyword>
<evidence type="ECO:0000256" key="3">
    <source>
        <dbReference type="ARBA" id="ARBA00022692"/>
    </source>
</evidence>
<evidence type="ECO:0000256" key="2">
    <source>
        <dbReference type="ARBA" id="ARBA00022475"/>
    </source>
</evidence>
<dbReference type="InterPro" id="IPR000276">
    <property type="entry name" value="GPCR_Rhodpsn"/>
</dbReference>
<feature type="transmembrane region" description="Helical" evidence="9">
    <location>
        <begin position="167"/>
        <end position="190"/>
    </location>
</feature>
<dbReference type="Gene3D" id="1.20.1070.10">
    <property type="entry name" value="Rhodopsin 7-helix transmembrane proteins"/>
    <property type="match status" value="1"/>
</dbReference>
<dbReference type="Pfam" id="PF00001">
    <property type="entry name" value="7tm_1"/>
    <property type="match status" value="2"/>
</dbReference>
<evidence type="ECO:0000256" key="5">
    <source>
        <dbReference type="ARBA" id="ARBA00023040"/>
    </source>
</evidence>
<dbReference type="PANTHER" id="PTHR24245">
    <property type="entry name" value="G-PROTEIN COUPLED RECEPTOR"/>
    <property type="match status" value="1"/>
</dbReference>
<comment type="subcellular location">
    <subcellularLocation>
        <location evidence="1">Cell membrane</location>
        <topology evidence="1">Multi-pass membrane protein</topology>
    </subcellularLocation>
</comment>
<keyword evidence="7" id="KW-0675">Receptor</keyword>
<dbReference type="Ensembl" id="ENSLLTT00000007895.1">
    <property type="protein sequence ID" value="ENSLLTP00000007611.1"/>
    <property type="gene ID" value="ENSLLTG00000005766.1"/>
</dbReference>
<keyword evidence="2" id="KW-1003">Cell membrane</keyword>
<feature type="transmembrane region" description="Helical" evidence="9">
    <location>
        <begin position="239"/>
        <end position="257"/>
    </location>
</feature>
<evidence type="ECO:0000259" key="10">
    <source>
        <dbReference type="PROSITE" id="PS50262"/>
    </source>
</evidence>
<feature type="transmembrane region" description="Helical" evidence="9">
    <location>
        <begin position="94"/>
        <end position="113"/>
    </location>
</feature>
<reference evidence="11" key="2">
    <citation type="submission" date="2025-09" db="UniProtKB">
        <authorList>
            <consortium name="Ensembl"/>
        </authorList>
    </citation>
    <scope>IDENTIFICATION</scope>
</reference>
<keyword evidence="3 9" id="KW-0812">Transmembrane</keyword>
<dbReference type="GeneTree" id="ENSGT00950000183001"/>
<accession>A0A8C5RU71</accession>
<keyword evidence="6 9" id="KW-0472">Membrane</keyword>
<organism evidence="11 12">
    <name type="scientific">Laticauda laticaudata</name>
    <name type="common">Blue-ringed sea krait</name>
    <name type="synonym">Blue-lipped sea krait</name>
    <dbReference type="NCBI Taxonomy" id="8630"/>
    <lineage>
        <taxon>Eukaryota</taxon>
        <taxon>Metazoa</taxon>
        <taxon>Chordata</taxon>
        <taxon>Craniata</taxon>
        <taxon>Vertebrata</taxon>
        <taxon>Euteleostomi</taxon>
        <taxon>Lepidosauria</taxon>
        <taxon>Squamata</taxon>
        <taxon>Bifurcata</taxon>
        <taxon>Unidentata</taxon>
        <taxon>Episquamata</taxon>
        <taxon>Toxicofera</taxon>
        <taxon>Serpentes</taxon>
        <taxon>Colubroidea</taxon>
        <taxon>Elapidae</taxon>
        <taxon>Laticaudinae</taxon>
        <taxon>Laticauda</taxon>
    </lineage>
</organism>
<dbReference type="InterPro" id="IPR051880">
    <property type="entry name" value="GPC_Orphan_Receptors"/>
</dbReference>
<evidence type="ECO:0000256" key="7">
    <source>
        <dbReference type="ARBA" id="ARBA00023170"/>
    </source>
</evidence>
<sequence length="341" mass="39399">LWDFTSSSETFNYSIQFTMSAHTSLPVSLRMLMAILMLLMIAIGFLGNTIVCLIVYQKPTMHSAINLLLATLTFSDIMLSLVCMPFTAVNIITVNWNFGAHFCRISLLVFLSWKGKLNPHRAKVVIAVSWLLSFCISFPSVVGWTFVEMPSRAPQCVLGYTEFPSDRAYAVMLLMATFFVPFGIMLYSYFCTLNSVHQNTVRIHNHTENICLSQVSRLNKVGLQKPHHIDVDMSFKTRAFTTIFLLFVGFSLCWLLQPFYYSPSFYIISTYVLWLSYLKSVFNPIIYCWRIKKFCEACLEFMPKTLKIFPQVPGWTKRKIRPNTIYICSNIWSLEINHDHH</sequence>
<evidence type="ECO:0000256" key="1">
    <source>
        <dbReference type="ARBA" id="ARBA00004651"/>
    </source>
</evidence>
<feature type="transmembrane region" description="Helical" evidence="9">
    <location>
        <begin position="125"/>
        <end position="147"/>
    </location>
</feature>
<protein>
    <submittedName>
        <fullName evidence="11">G protein-coupled receptor 45</fullName>
    </submittedName>
</protein>
<feature type="transmembrane region" description="Helical" evidence="9">
    <location>
        <begin position="67"/>
        <end position="88"/>
    </location>
</feature>
<dbReference type="AlphaFoldDB" id="A0A8C5RU71"/>
<evidence type="ECO:0000256" key="6">
    <source>
        <dbReference type="ARBA" id="ARBA00023136"/>
    </source>
</evidence>
<dbReference type="PRINTS" id="PR00237">
    <property type="entry name" value="GPCRRHODOPSN"/>
</dbReference>
<dbReference type="SUPFAM" id="SSF81321">
    <property type="entry name" value="Family A G protein-coupled receptor-like"/>
    <property type="match status" value="1"/>
</dbReference>
<dbReference type="GO" id="GO:0005886">
    <property type="term" value="C:plasma membrane"/>
    <property type="evidence" value="ECO:0007669"/>
    <property type="project" value="UniProtKB-SubCell"/>
</dbReference>
<dbReference type="PANTHER" id="PTHR24245:SF4">
    <property type="entry name" value="G-PROTEIN COUPLED RECEPTOR 45-RELATED"/>
    <property type="match status" value="1"/>
</dbReference>
<dbReference type="PROSITE" id="PS50262">
    <property type="entry name" value="G_PROTEIN_RECEP_F1_2"/>
    <property type="match status" value="1"/>
</dbReference>
<keyword evidence="5" id="KW-0297">G-protein coupled receptor</keyword>
<dbReference type="InterPro" id="IPR017452">
    <property type="entry name" value="GPCR_Rhodpsn_7TM"/>
</dbReference>
<evidence type="ECO:0000256" key="8">
    <source>
        <dbReference type="ARBA" id="ARBA00023224"/>
    </source>
</evidence>
<evidence type="ECO:0000256" key="9">
    <source>
        <dbReference type="SAM" id="Phobius"/>
    </source>
</evidence>
<evidence type="ECO:0000256" key="4">
    <source>
        <dbReference type="ARBA" id="ARBA00022989"/>
    </source>
</evidence>